<name>A0A7G7YR84_9CORY</name>
<evidence type="ECO:0000313" key="1">
    <source>
        <dbReference type="EMBL" id="QNH97004.1"/>
    </source>
</evidence>
<organism evidence="1 2">
    <name type="scientific">Corynebacterium anserum</name>
    <dbReference type="NCBI Taxonomy" id="2684406"/>
    <lineage>
        <taxon>Bacteria</taxon>
        <taxon>Bacillati</taxon>
        <taxon>Actinomycetota</taxon>
        <taxon>Actinomycetes</taxon>
        <taxon>Mycobacteriales</taxon>
        <taxon>Corynebacteriaceae</taxon>
        <taxon>Corynebacterium</taxon>
    </lineage>
</organism>
<dbReference type="Proteomes" id="UP000515275">
    <property type="component" value="Chromosome"/>
</dbReference>
<proteinExistence type="predicted"/>
<dbReference type="AlphaFoldDB" id="A0A7G7YR84"/>
<dbReference type="EMBL" id="CP046883">
    <property type="protein sequence ID" value="QNH97004.1"/>
    <property type="molecule type" value="Genomic_DNA"/>
</dbReference>
<accession>A0A7G7YR84</accession>
<evidence type="ECO:0000313" key="2">
    <source>
        <dbReference type="Proteomes" id="UP000515275"/>
    </source>
</evidence>
<reference evidence="1 2" key="1">
    <citation type="submission" date="2019-12" db="EMBL/GenBank/DDBJ databases">
        <title>Corynebacterium sp. nov., isolated from feces of the Anser Albifrons in China.</title>
        <authorList>
            <person name="Liu Q."/>
        </authorList>
    </citation>
    <scope>NUCLEOTIDE SEQUENCE [LARGE SCALE GENOMIC DNA]</scope>
    <source>
        <strain evidence="1 2">23H37-10</strain>
    </source>
</reference>
<protein>
    <submittedName>
        <fullName evidence="1">Uncharacterized protein</fullName>
    </submittedName>
</protein>
<gene>
    <name evidence="1" type="ORF">GP473_06965</name>
</gene>
<dbReference type="KEGG" id="cans:GP473_06965"/>
<keyword evidence="2" id="KW-1185">Reference proteome</keyword>
<sequence length="60" mass="5698">MSSSSVRASAPSVSFSTDSESTSVPSVALGSPLGSLTPLGSSAVLGSSTVLRSSAVLGSP</sequence>